<dbReference type="PANTHER" id="PTHR43191">
    <property type="entry name" value="RRNA METHYLTRANSFERASE 3"/>
    <property type="match status" value="1"/>
</dbReference>
<dbReference type="InterPro" id="IPR051259">
    <property type="entry name" value="rRNA_Methyltransferase"/>
</dbReference>
<keyword evidence="6" id="KW-1185">Reference proteome</keyword>
<reference evidence="5 6" key="1">
    <citation type="submission" date="2017-06" db="EMBL/GenBank/DDBJ databases">
        <title>Draft Genome Sequence of Natranaerobius trueperi halophilic, alkalithermophilic bacteria from soda lakes.</title>
        <authorList>
            <person name="Zhao B."/>
        </authorList>
    </citation>
    <scope>NUCLEOTIDE SEQUENCE [LARGE SCALE GENOMIC DNA]</scope>
    <source>
        <strain evidence="5 6">DSM 18760</strain>
    </source>
</reference>
<keyword evidence="2" id="KW-0489">Methyltransferase</keyword>
<dbReference type="OrthoDB" id="9794400at2"/>
<dbReference type="EMBL" id="NIQC01000036">
    <property type="protein sequence ID" value="OWZ82866.1"/>
    <property type="molecule type" value="Genomic_DNA"/>
</dbReference>
<dbReference type="InterPro" id="IPR013123">
    <property type="entry name" value="SpoU_subst-bd"/>
</dbReference>
<gene>
    <name evidence="5" type="ORF">CDO51_11770</name>
</gene>
<dbReference type="Gene3D" id="3.30.1330.30">
    <property type="match status" value="1"/>
</dbReference>
<dbReference type="Gene3D" id="3.40.1280.10">
    <property type="match status" value="1"/>
</dbReference>
<dbReference type="GO" id="GO:0006396">
    <property type="term" value="P:RNA processing"/>
    <property type="evidence" value="ECO:0007669"/>
    <property type="project" value="InterPro"/>
</dbReference>
<protein>
    <recommendedName>
        <fullName evidence="4">RNA 2-O ribose methyltransferase substrate binding domain-containing protein</fullName>
    </recommendedName>
</protein>
<comment type="caution">
    <text evidence="5">The sequence shown here is derived from an EMBL/GenBank/DDBJ whole genome shotgun (WGS) entry which is preliminary data.</text>
</comment>
<organism evidence="5 6">
    <name type="scientific">Natranaerobius trueperi</name>
    <dbReference type="NCBI Taxonomy" id="759412"/>
    <lineage>
        <taxon>Bacteria</taxon>
        <taxon>Bacillati</taxon>
        <taxon>Bacillota</taxon>
        <taxon>Clostridia</taxon>
        <taxon>Natranaerobiales</taxon>
        <taxon>Natranaerobiaceae</taxon>
        <taxon>Natranaerobius</taxon>
    </lineage>
</organism>
<dbReference type="InterPro" id="IPR029026">
    <property type="entry name" value="tRNA_m1G_MTases_N"/>
</dbReference>
<dbReference type="RefSeq" id="WP_089024430.1">
    <property type="nucleotide sequence ID" value="NZ_NIQC01000036.1"/>
</dbReference>
<dbReference type="Pfam" id="PF22435">
    <property type="entry name" value="MRM3-like_sub_bind"/>
    <property type="match status" value="1"/>
</dbReference>
<dbReference type="GO" id="GO:0003723">
    <property type="term" value="F:RNA binding"/>
    <property type="evidence" value="ECO:0007669"/>
    <property type="project" value="InterPro"/>
</dbReference>
<sequence length="267" mass="30282">MITGENNYYIKTYRKLRQKKWRHQQQLVPLEGVKLIEDAFLNNVEFEFILYSYKNTNETQKKLINELCQSGVRCYEIDPQLLKKIAFTETPQGLLGSCKFKGDSLSKIMQSSKNLLVLYNVQDPGNAGTLIRSADAFGFDGVINIKGSVDPTNDKVVRSSMGALFHIPIALNINLEEFQNYLSQFSFRVLFGEVYGEYTLDQLELDDNPIVLVIGNESNGLDGFDIVDDLKKVSFPTKIQMYGNSESLNASVAGSVMMYEVAKKRFY</sequence>
<dbReference type="Proteomes" id="UP000214588">
    <property type="component" value="Unassembled WGS sequence"/>
</dbReference>
<dbReference type="PANTHER" id="PTHR43191:SF2">
    <property type="entry name" value="RRNA METHYLTRANSFERASE 3, MITOCHONDRIAL"/>
    <property type="match status" value="1"/>
</dbReference>
<dbReference type="GO" id="GO:0005737">
    <property type="term" value="C:cytoplasm"/>
    <property type="evidence" value="ECO:0007669"/>
    <property type="project" value="UniProtKB-ARBA"/>
</dbReference>
<keyword evidence="3" id="KW-0808">Transferase</keyword>
<dbReference type="InterPro" id="IPR029028">
    <property type="entry name" value="Alpha/beta_knot_MTases"/>
</dbReference>
<evidence type="ECO:0000256" key="2">
    <source>
        <dbReference type="ARBA" id="ARBA00022603"/>
    </source>
</evidence>
<dbReference type="InterPro" id="IPR029064">
    <property type="entry name" value="Ribosomal_eL30-like_sf"/>
</dbReference>
<evidence type="ECO:0000256" key="1">
    <source>
        <dbReference type="ARBA" id="ARBA00007228"/>
    </source>
</evidence>
<dbReference type="InterPro" id="IPR053888">
    <property type="entry name" value="MRM3-like_sub_bind"/>
</dbReference>
<evidence type="ECO:0000259" key="4">
    <source>
        <dbReference type="SMART" id="SM00967"/>
    </source>
</evidence>
<comment type="similarity">
    <text evidence="1">Belongs to the class IV-like SAM-binding methyltransferase superfamily. RNA methyltransferase TrmH family.</text>
</comment>
<accession>A0A226BV44</accession>
<dbReference type="SUPFAM" id="SSF55315">
    <property type="entry name" value="L30e-like"/>
    <property type="match status" value="1"/>
</dbReference>
<dbReference type="Pfam" id="PF00588">
    <property type="entry name" value="SpoU_methylase"/>
    <property type="match status" value="1"/>
</dbReference>
<dbReference type="InterPro" id="IPR001537">
    <property type="entry name" value="SpoU_MeTrfase"/>
</dbReference>
<dbReference type="SUPFAM" id="SSF75217">
    <property type="entry name" value="alpha/beta knot"/>
    <property type="match status" value="1"/>
</dbReference>
<dbReference type="GO" id="GO:0032259">
    <property type="term" value="P:methylation"/>
    <property type="evidence" value="ECO:0007669"/>
    <property type="project" value="UniProtKB-KW"/>
</dbReference>
<dbReference type="GO" id="GO:0008173">
    <property type="term" value="F:RNA methyltransferase activity"/>
    <property type="evidence" value="ECO:0007669"/>
    <property type="project" value="InterPro"/>
</dbReference>
<evidence type="ECO:0000313" key="5">
    <source>
        <dbReference type="EMBL" id="OWZ82866.1"/>
    </source>
</evidence>
<name>A0A226BV44_9FIRM</name>
<feature type="domain" description="RNA 2-O ribose methyltransferase substrate binding" evidence="4">
    <location>
        <begin position="29"/>
        <end position="104"/>
    </location>
</feature>
<evidence type="ECO:0000313" key="6">
    <source>
        <dbReference type="Proteomes" id="UP000214588"/>
    </source>
</evidence>
<dbReference type="SMART" id="SM00967">
    <property type="entry name" value="SpoU_sub_bind"/>
    <property type="match status" value="1"/>
</dbReference>
<dbReference type="CDD" id="cd18095">
    <property type="entry name" value="SpoU-like_rRNA-MTase"/>
    <property type="match status" value="1"/>
</dbReference>
<dbReference type="AlphaFoldDB" id="A0A226BV44"/>
<evidence type="ECO:0000256" key="3">
    <source>
        <dbReference type="ARBA" id="ARBA00022679"/>
    </source>
</evidence>
<proteinExistence type="inferred from homology"/>